<dbReference type="eggNOG" id="KOG4065">
    <property type="taxonomic scope" value="Eukaryota"/>
</dbReference>
<evidence type="ECO:0000256" key="4">
    <source>
        <dbReference type="SAM" id="MobiDB-lite"/>
    </source>
</evidence>
<evidence type="ECO:0000259" key="6">
    <source>
        <dbReference type="PROSITE" id="PS50222"/>
    </source>
</evidence>
<dbReference type="PANTHER" id="PTHR23104">
    <property type="entry name" value="MULTIPLE COAGULATION FACTOR DEFICIENCY PROTEIN 2 NEURAL STEM CELL DERIVED NEURONAL SURVIVAL PROTEIN"/>
    <property type="match status" value="1"/>
</dbReference>
<name>A0A0P8XZT6_DROAN</name>
<dbReference type="InterPro" id="IPR018247">
    <property type="entry name" value="EF_Hand_1_Ca_BS"/>
</dbReference>
<dbReference type="InterPro" id="IPR002048">
    <property type="entry name" value="EF_hand_dom"/>
</dbReference>
<dbReference type="PROSITE" id="PS00018">
    <property type="entry name" value="EF_HAND_1"/>
    <property type="match status" value="2"/>
</dbReference>
<dbReference type="Gene3D" id="1.10.238.10">
    <property type="entry name" value="EF-hand"/>
    <property type="match status" value="1"/>
</dbReference>
<dbReference type="GO" id="GO:0005509">
    <property type="term" value="F:calcium ion binding"/>
    <property type="evidence" value="ECO:0007669"/>
    <property type="project" value="InterPro"/>
</dbReference>
<evidence type="ECO:0000313" key="8">
    <source>
        <dbReference type="Proteomes" id="UP000007801"/>
    </source>
</evidence>
<dbReference type="SUPFAM" id="SSF47473">
    <property type="entry name" value="EF-hand"/>
    <property type="match status" value="1"/>
</dbReference>
<evidence type="ECO:0000256" key="5">
    <source>
        <dbReference type="SAM" id="SignalP"/>
    </source>
</evidence>
<organism evidence="7 8">
    <name type="scientific">Drosophila ananassae</name>
    <name type="common">Fruit fly</name>
    <dbReference type="NCBI Taxonomy" id="7217"/>
    <lineage>
        <taxon>Eukaryota</taxon>
        <taxon>Metazoa</taxon>
        <taxon>Ecdysozoa</taxon>
        <taxon>Arthropoda</taxon>
        <taxon>Hexapoda</taxon>
        <taxon>Insecta</taxon>
        <taxon>Pterygota</taxon>
        <taxon>Neoptera</taxon>
        <taxon>Endopterygota</taxon>
        <taxon>Diptera</taxon>
        <taxon>Brachycera</taxon>
        <taxon>Muscomorpha</taxon>
        <taxon>Ephydroidea</taxon>
        <taxon>Drosophilidae</taxon>
        <taxon>Drosophila</taxon>
        <taxon>Sophophora</taxon>
    </lineage>
</organism>
<dbReference type="Proteomes" id="UP000007801">
    <property type="component" value="Unassembled WGS sequence"/>
</dbReference>
<dbReference type="InterPro" id="IPR011992">
    <property type="entry name" value="EF-hand-dom_pair"/>
</dbReference>
<dbReference type="AlphaFoldDB" id="A0A0P8XZT6"/>
<dbReference type="PROSITE" id="PS50222">
    <property type="entry name" value="EF_HAND_2"/>
    <property type="match status" value="1"/>
</dbReference>
<evidence type="ECO:0000256" key="3">
    <source>
        <dbReference type="ARBA" id="ARBA00022837"/>
    </source>
</evidence>
<accession>A0A0P8XZT6</accession>
<gene>
    <name evidence="7" type="primary">Dana\GF18309</name>
    <name evidence="7" type="synonym">dana_GLEANR_19568</name>
    <name evidence="7" type="ORF">GF18309</name>
</gene>
<evidence type="ECO:0000256" key="1">
    <source>
        <dbReference type="ARBA" id="ARBA00022729"/>
    </source>
</evidence>
<dbReference type="Pfam" id="PF13499">
    <property type="entry name" value="EF-hand_7"/>
    <property type="match status" value="1"/>
</dbReference>
<protein>
    <submittedName>
        <fullName evidence="7">Uncharacterized protein, isoform B</fullName>
    </submittedName>
</protein>
<dbReference type="PANTHER" id="PTHR23104:SF17">
    <property type="entry name" value="EF-HAND DOMAIN-CONTAINING PROTEIN"/>
    <property type="match status" value="1"/>
</dbReference>
<dbReference type="SMR" id="A0A0P8XZT6"/>
<evidence type="ECO:0000313" key="7">
    <source>
        <dbReference type="EMBL" id="KPU80065.1"/>
    </source>
</evidence>
<feature type="region of interest" description="Disordered" evidence="4">
    <location>
        <begin position="93"/>
        <end position="137"/>
    </location>
</feature>
<feature type="domain" description="EF-hand" evidence="6">
    <location>
        <begin position="227"/>
        <end position="262"/>
    </location>
</feature>
<dbReference type="GeneID" id="6501085"/>
<dbReference type="EMBL" id="CH902617">
    <property type="protein sequence ID" value="KPU80065.1"/>
    <property type="molecule type" value="Genomic_DNA"/>
</dbReference>
<keyword evidence="3" id="KW-0106">Calcium</keyword>
<keyword evidence="2" id="KW-0677">Repeat</keyword>
<feature type="compositionally biased region" description="Low complexity" evidence="4">
    <location>
        <begin position="93"/>
        <end position="127"/>
    </location>
</feature>
<dbReference type="OrthoDB" id="289247at2759"/>
<dbReference type="InterPro" id="IPR052110">
    <property type="entry name" value="MCFD2-like"/>
</dbReference>
<feature type="compositionally biased region" description="Low complexity" evidence="4">
    <location>
        <begin position="35"/>
        <end position="47"/>
    </location>
</feature>
<proteinExistence type="predicted"/>
<feature type="compositionally biased region" description="Low complexity" evidence="4">
    <location>
        <begin position="56"/>
        <end position="65"/>
    </location>
</feature>
<evidence type="ECO:0000256" key="2">
    <source>
        <dbReference type="ARBA" id="ARBA00022737"/>
    </source>
</evidence>
<feature type="chain" id="PRO_5006154262" evidence="5">
    <location>
        <begin position="27"/>
        <end position="262"/>
    </location>
</feature>
<sequence>MEMRVPHQPAALLLPLILILVGSTSGQRVAPGVNPQHYQQVPQQVPQHHPPPPPQHQQQYQQQVHSAPGVPPVQYQYEQVPVQQQQQPVQYQQVPVQQQQHQQPPVHQPQQQQVHQQQQQVHQQAHAGGHHHGQPQQVLNTGNIQQERAHIQEHMQVPIDTSKMSEAELQFHYFKMHDSDNNNKLDGCELIKSLIHWHVKEAPGNPDEVHVEHGEEHKAGSVYTDKALEETIDYVLKSMDLNNDGFVDWAEYRKTEANVGKD</sequence>
<keyword evidence="1 5" id="KW-0732">Signal</keyword>
<feature type="region of interest" description="Disordered" evidence="4">
    <location>
        <begin position="30"/>
        <end position="67"/>
    </location>
</feature>
<keyword evidence="8" id="KW-1185">Reference proteome</keyword>
<reference evidence="7 8" key="1">
    <citation type="journal article" date="2007" name="Nature">
        <title>Evolution of genes and genomes on the Drosophila phylogeny.</title>
        <authorList>
            <consortium name="Drosophila 12 Genomes Consortium"/>
            <person name="Clark A.G."/>
            <person name="Eisen M.B."/>
            <person name="Smith D.R."/>
            <person name="Bergman C.M."/>
            <person name="Oliver B."/>
            <person name="Markow T.A."/>
            <person name="Kaufman T.C."/>
            <person name="Kellis M."/>
            <person name="Gelbart W."/>
            <person name="Iyer V.N."/>
            <person name="Pollard D.A."/>
            <person name="Sackton T.B."/>
            <person name="Larracuente A.M."/>
            <person name="Singh N.D."/>
            <person name="Abad J.P."/>
            <person name="Abt D.N."/>
            <person name="Adryan B."/>
            <person name="Aguade M."/>
            <person name="Akashi H."/>
            <person name="Anderson W.W."/>
            <person name="Aquadro C.F."/>
            <person name="Ardell D.H."/>
            <person name="Arguello R."/>
            <person name="Artieri C.G."/>
            <person name="Barbash D.A."/>
            <person name="Barker D."/>
            <person name="Barsanti P."/>
            <person name="Batterham P."/>
            <person name="Batzoglou S."/>
            <person name="Begun D."/>
            <person name="Bhutkar A."/>
            <person name="Blanco E."/>
            <person name="Bosak S.A."/>
            <person name="Bradley R.K."/>
            <person name="Brand A.D."/>
            <person name="Brent M.R."/>
            <person name="Brooks A.N."/>
            <person name="Brown R.H."/>
            <person name="Butlin R.K."/>
            <person name="Caggese C."/>
            <person name="Calvi B.R."/>
            <person name="Bernardo de Carvalho A."/>
            <person name="Caspi A."/>
            <person name="Castrezana S."/>
            <person name="Celniker S.E."/>
            <person name="Chang J.L."/>
            <person name="Chapple C."/>
            <person name="Chatterji S."/>
            <person name="Chinwalla A."/>
            <person name="Civetta A."/>
            <person name="Clifton S.W."/>
            <person name="Comeron J.M."/>
            <person name="Costello J.C."/>
            <person name="Coyne J.A."/>
            <person name="Daub J."/>
            <person name="David R.G."/>
            <person name="Delcher A.L."/>
            <person name="Delehaunty K."/>
            <person name="Do C.B."/>
            <person name="Ebling H."/>
            <person name="Edwards K."/>
            <person name="Eickbush T."/>
            <person name="Evans J.D."/>
            <person name="Filipski A."/>
            <person name="Findeiss S."/>
            <person name="Freyhult E."/>
            <person name="Fulton L."/>
            <person name="Fulton R."/>
            <person name="Garcia A.C."/>
            <person name="Gardiner A."/>
            <person name="Garfield D.A."/>
            <person name="Garvin B.E."/>
            <person name="Gibson G."/>
            <person name="Gilbert D."/>
            <person name="Gnerre S."/>
            <person name="Godfrey J."/>
            <person name="Good R."/>
            <person name="Gotea V."/>
            <person name="Gravely B."/>
            <person name="Greenberg A.J."/>
            <person name="Griffiths-Jones S."/>
            <person name="Gross S."/>
            <person name="Guigo R."/>
            <person name="Gustafson E.A."/>
            <person name="Haerty W."/>
            <person name="Hahn M.W."/>
            <person name="Halligan D.L."/>
            <person name="Halpern A.L."/>
            <person name="Halter G.M."/>
            <person name="Han M.V."/>
            <person name="Heger A."/>
            <person name="Hillier L."/>
            <person name="Hinrichs A.S."/>
            <person name="Holmes I."/>
            <person name="Hoskins R.A."/>
            <person name="Hubisz M.J."/>
            <person name="Hultmark D."/>
            <person name="Huntley M.A."/>
            <person name="Jaffe D.B."/>
            <person name="Jagadeeshan S."/>
            <person name="Jeck W.R."/>
            <person name="Johnson J."/>
            <person name="Jones C.D."/>
            <person name="Jordan W.C."/>
            <person name="Karpen G.H."/>
            <person name="Kataoka E."/>
            <person name="Keightley P.D."/>
            <person name="Kheradpour P."/>
            <person name="Kirkness E.F."/>
            <person name="Koerich L.B."/>
            <person name="Kristiansen K."/>
            <person name="Kudrna D."/>
            <person name="Kulathinal R.J."/>
            <person name="Kumar S."/>
            <person name="Kwok R."/>
            <person name="Lander E."/>
            <person name="Langley C.H."/>
            <person name="Lapoint R."/>
            <person name="Lazzaro B.P."/>
            <person name="Lee S.J."/>
            <person name="Levesque L."/>
            <person name="Li R."/>
            <person name="Lin C.F."/>
            <person name="Lin M.F."/>
            <person name="Lindblad-Toh K."/>
            <person name="Llopart A."/>
            <person name="Long M."/>
            <person name="Low L."/>
            <person name="Lozovsky E."/>
            <person name="Lu J."/>
            <person name="Luo M."/>
            <person name="Machado C.A."/>
            <person name="Makalowski W."/>
            <person name="Marzo M."/>
            <person name="Matsuda M."/>
            <person name="Matzkin L."/>
            <person name="McAllister B."/>
            <person name="McBride C.S."/>
            <person name="McKernan B."/>
            <person name="McKernan K."/>
            <person name="Mendez-Lago M."/>
            <person name="Minx P."/>
            <person name="Mollenhauer M.U."/>
            <person name="Montooth K."/>
            <person name="Mount S.M."/>
            <person name="Mu X."/>
            <person name="Myers E."/>
            <person name="Negre B."/>
            <person name="Newfeld S."/>
            <person name="Nielsen R."/>
            <person name="Noor M.A."/>
            <person name="O'Grady P."/>
            <person name="Pachter L."/>
            <person name="Papaceit M."/>
            <person name="Parisi M.J."/>
            <person name="Parisi M."/>
            <person name="Parts L."/>
            <person name="Pedersen J.S."/>
            <person name="Pesole G."/>
            <person name="Phillippy A.M."/>
            <person name="Ponting C.P."/>
            <person name="Pop M."/>
            <person name="Porcelli D."/>
            <person name="Powell J.R."/>
            <person name="Prohaska S."/>
            <person name="Pruitt K."/>
            <person name="Puig M."/>
            <person name="Quesneville H."/>
            <person name="Ram K.R."/>
            <person name="Rand D."/>
            <person name="Rasmussen M.D."/>
            <person name="Reed L.K."/>
            <person name="Reenan R."/>
            <person name="Reily A."/>
            <person name="Remington K.A."/>
            <person name="Rieger T.T."/>
            <person name="Ritchie M.G."/>
            <person name="Robin C."/>
            <person name="Rogers Y.H."/>
            <person name="Rohde C."/>
            <person name="Rozas J."/>
            <person name="Rubenfield M.J."/>
            <person name="Ruiz A."/>
            <person name="Russo S."/>
            <person name="Salzberg S.L."/>
            <person name="Sanchez-Gracia A."/>
            <person name="Saranga D.J."/>
            <person name="Sato H."/>
            <person name="Schaeffer S.W."/>
            <person name="Schatz M.C."/>
            <person name="Schlenke T."/>
            <person name="Schwartz R."/>
            <person name="Segarra C."/>
            <person name="Singh R.S."/>
            <person name="Sirot L."/>
            <person name="Sirota M."/>
            <person name="Sisneros N.B."/>
            <person name="Smith C.D."/>
            <person name="Smith T.F."/>
            <person name="Spieth J."/>
            <person name="Stage D.E."/>
            <person name="Stark A."/>
            <person name="Stephan W."/>
            <person name="Strausberg R.L."/>
            <person name="Strempel S."/>
            <person name="Sturgill D."/>
            <person name="Sutton G."/>
            <person name="Sutton G.G."/>
            <person name="Tao W."/>
            <person name="Teichmann S."/>
            <person name="Tobari Y.N."/>
            <person name="Tomimura Y."/>
            <person name="Tsolas J.M."/>
            <person name="Valente V.L."/>
            <person name="Venter E."/>
            <person name="Venter J.C."/>
            <person name="Vicario S."/>
            <person name="Vieira F.G."/>
            <person name="Vilella A.J."/>
            <person name="Villasante A."/>
            <person name="Walenz B."/>
            <person name="Wang J."/>
            <person name="Wasserman M."/>
            <person name="Watts T."/>
            <person name="Wilson D."/>
            <person name="Wilson R.K."/>
            <person name="Wing R.A."/>
            <person name="Wolfner M.F."/>
            <person name="Wong A."/>
            <person name="Wong G.K."/>
            <person name="Wu C.I."/>
            <person name="Wu G."/>
            <person name="Yamamoto D."/>
            <person name="Yang H.P."/>
            <person name="Yang S.P."/>
            <person name="Yorke J.A."/>
            <person name="Yoshida K."/>
            <person name="Zdobnov E."/>
            <person name="Zhang P."/>
            <person name="Zhang Y."/>
            <person name="Zimin A.V."/>
            <person name="Baldwin J."/>
            <person name="Abdouelleil A."/>
            <person name="Abdulkadir J."/>
            <person name="Abebe A."/>
            <person name="Abera B."/>
            <person name="Abreu J."/>
            <person name="Acer S.C."/>
            <person name="Aftuck L."/>
            <person name="Alexander A."/>
            <person name="An P."/>
            <person name="Anderson E."/>
            <person name="Anderson S."/>
            <person name="Arachi H."/>
            <person name="Azer M."/>
            <person name="Bachantsang P."/>
            <person name="Barry A."/>
            <person name="Bayul T."/>
            <person name="Berlin A."/>
            <person name="Bessette D."/>
            <person name="Bloom T."/>
            <person name="Blye J."/>
            <person name="Boguslavskiy L."/>
            <person name="Bonnet C."/>
            <person name="Boukhgalter B."/>
            <person name="Bourzgui I."/>
            <person name="Brown A."/>
            <person name="Cahill P."/>
            <person name="Channer S."/>
            <person name="Cheshatsang Y."/>
            <person name="Chuda L."/>
            <person name="Citroen M."/>
            <person name="Collymore A."/>
            <person name="Cooke P."/>
            <person name="Costello M."/>
            <person name="D'Aco K."/>
            <person name="Daza R."/>
            <person name="De Haan G."/>
            <person name="DeGray S."/>
            <person name="DeMaso C."/>
            <person name="Dhargay N."/>
            <person name="Dooley K."/>
            <person name="Dooley E."/>
            <person name="Doricent M."/>
            <person name="Dorje P."/>
            <person name="Dorjee K."/>
            <person name="Dupes A."/>
            <person name="Elong R."/>
            <person name="Falk J."/>
            <person name="Farina A."/>
            <person name="Faro S."/>
            <person name="Ferguson D."/>
            <person name="Fisher S."/>
            <person name="Foley C.D."/>
            <person name="Franke A."/>
            <person name="Friedrich D."/>
            <person name="Gadbois L."/>
            <person name="Gearin G."/>
            <person name="Gearin C.R."/>
            <person name="Giannoukos G."/>
            <person name="Goode T."/>
            <person name="Graham J."/>
            <person name="Grandbois E."/>
            <person name="Grewal S."/>
            <person name="Gyaltsen K."/>
            <person name="Hafez N."/>
            <person name="Hagos B."/>
            <person name="Hall J."/>
            <person name="Henson C."/>
            <person name="Hollinger A."/>
            <person name="Honan T."/>
            <person name="Huard M.D."/>
            <person name="Hughes L."/>
            <person name="Hurhula B."/>
            <person name="Husby M.E."/>
            <person name="Kamat A."/>
            <person name="Kanga B."/>
            <person name="Kashin S."/>
            <person name="Khazanovich D."/>
            <person name="Kisner P."/>
            <person name="Lance K."/>
            <person name="Lara M."/>
            <person name="Lee W."/>
            <person name="Lennon N."/>
            <person name="Letendre F."/>
            <person name="LeVine R."/>
            <person name="Lipovsky A."/>
            <person name="Liu X."/>
            <person name="Liu J."/>
            <person name="Liu S."/>
            <person name="Lokyitsang T."/>
            <person name="Lokyitsang Y."/>
            <person name="Lubonja R."/>
            <person name="Lui A."/>
            <person name="MacDonald P."/>
            <person name="Magnisalis V."/>
            <person name="Maru K."/>
            <person name="Matthews C."/>
            <person name="McCusker W."/>
            <person name="McDonough S."/>
            <person name="Mehta T."/>
            <person name="Meldrim J."/>
            <person name="Meneus L."/>
            <person name="Mihai O."/>
            <person name="Mihalev A."/>
            <person name="Mihova T."/>
            <person name="Mittelman R."/>
            <person name="Mlenga V."/>
            <person name="Montmayeur A."/>
            <person name="Mulrain L."/>
            <person name="Navidi A."/>
            <person name="Naylor J."/>
            <person name="Negash T."/>
            <person name="Nguyen T."/>
            <person name="Nguyen N."/>
            <person name="Nicol R."/>
            <person name="Norbu C."/>
            <person name="Norbu N."/>
            <person name="Novod N."/>
            <person name="O'Neill B."/>
            <person name="Osman S."/>
            <person name="Markiewicz E."/>
            <person name="Oyono O.L."/>
            <person name="Patti C."/>
            <person name="Phunkhang P."/>
            <person name="Pierre F."/>
            <person name="Priest M."/>
            <person name="Raghuraman S."/>
            <person name="Rege F."/>
            <person name="Reyes R."/>
            <person name="Rise C."/>
            <person name="Rogov P."/>
            <person name="Ross K."/>
            <person name="Ryan E."/>
            <person name="Settipalli S."/>
            <person name="Shea T."/>
            <person name="Sherpa N."/>
            <person name="Shi L."/>
            <person name="Shih D."/>
            <person name="Sparrow T."/>
            <person name="Spaulding J."/>
            <person name="Stalker J."/>
            <person name="Stange-Thomann N."/>
            <person name="Stavropoulos S."/>
            <person name="Stone C."/>
            <person name="Strader C."/>
            <person name="Tesfaye S."/>
            <person name="Thomson T."/>
            <person name="Thoulutsang Y."/>
            <person name="Thoulutsang D."/>
            <person name="Topham K."/>
            <person name="Topping I."/>
            <person name="Tsamla T."/>
            <person name="Vassiliev H."/>
            <person name="Vo A."/>
            <person name="Wangchuk T."/>
            <person name="Wangdi T."/>
            <person name="Weiand M."/>
            <person name="Wilkinson J."/>
            <person name="Wilson A."/>
            <person name="Yadav S."/>
            <person name="Young G."/>
            <person name="Yu Q."/>
            <person name="Zembek L."/>
            <person name="Zhong D."/>
            <person name="Zimmer A."/>
            <person name="Zwirko Z."/>
            <person name="Jaffe D.B."/>
            <person name="Alvarez P."/>
            <person name="Brockman W."/>
            <person name="Butler J."/>
            <person name="Chin C."/>
            <person name="Gnerre S."/>
            <person name="Grabherr M."/>
            <person name="Kleber M."/>
            <person name="Mauceli E."/>
            <person name="MacCallum I."/>
        </authorList>
    </citation>
    <scope>NUCLEOTIDE SEQUENCE [LARGE SCALE GENOMIC DNA]</scope>
    <source>
        <strain evidence="8">Tucson 14024-0371.13</strain>
    </source>
</reference>
<feature type="signal peptide" evidence="5">
    <location>
        <begin position="1"/>
        <end position="26"/>
    </location>
</feature>